<reference evidence="7 8" key="1">
    <citation type="journal article" date="2011" name="J. Gen. Appl. Microbiol.">
        <title>Draft genome sequencing of the enigmatic basidiomycete Mixia osmundae.</title>
        <authorList>
            <person name="Nishida H."/>
            <person name="Nagatsuka Y."/>
            <person name="Sugiyama J."/>
        </authorList>
    </citation>
    <scope>NUCLEOTIDE SEQUENCE [LARGE SCALE GENOMIC DNA]</scope>
    <source>
        <strain evidence="8">CBS 9802 / IAM 14324 / JCM 22182 / KY 12970</strain>
    </source>
</reference>
<dbReference type="GO" id="GO:0004602">
    <property type="term" value="F:glutathione peroxidase activity"/>
    <property type="evidence" value="ECO:0007669"/>
    <property type="project" value="TreeGrafter"/>
</dbReference>
<evidence type="ECO:0000313" key="7">
    <source>
        <dbReference type="EMBL" id="GAA99108.1"/>
    </source>
</evidence>
<dbReference type="PANTHER" id="PTHR42943:SF2">
    <property type="entry name" value="GLUTATHIONE S-TRANSFERASE KAPPA 1"/>
    <property type="match status" value="1"/>
</dbReference>
<feature type="active site" description="Nucleophile" evidence="5">
    <location>
        <position position="12"/>
    </location>
</feature>
<dbReference type="OMA" id="FNHIYRF"/>
<dbReference type="STRING" id="764103.G7E8E8"/>
<comment type="caution">
    <text evidence="7">The sequence shown here is derived from an EMBL/GenBank/DDBJ whole genome shotgun (WGS) entry which is preliminary data.</text>
</comment>
<evidence type="ECO:0000259" key="6">
    <source>
        <dbReference type="Pfam" id="PF01323"/>
    </source>
</evidence>
<protein>
    <recommendedName>
        <fullName evidence="4">Glutathione S-transferase kappa</fullName>
        <ecNumber evidence="4">2.5.1.18</ecNumber>
    </recommendedName>
</protein>
<dbReference type="PIRSF" id="PIRSF006386">
    <property type="entry name" value="HCCAis_GSTk"/>
    <property type="match status" value="1"/>
</dbReference>
<accession>G7E8E8</accession>
<dbReference type="FunFam" id="3.40.30.10:FF:000096">
    <property type="entry name" value="Glutathione S-transferase kappa"/>
    <property type="match status" value="1"/>
</dbReference>
<keyword evidence="8" id="KW-1185">Reference proteome</keyword>
<dbReference type="Proteomes" id="UP000009131">
    <property type="component" value="Unassembled WGS sequence"/>
</dbReference>
<dbReference type="GO" id="GO:0004364">
    <property type="term" value="F:glutathione transferase activity"/>
    <property type="evidence" value="ECO:0007669"/>
    <property type="project" value="UniProtKB-UniRule"/>
</dbReference>
<reference evidence="7 8" key="2">
    <citation type="journal article" date="2012" name="Open Biol.">
        <title>Characteristics of nucleosomes and linker DNA regions on the genome of the basidiomycete Mixia osmundae revealed by mono- and dinucleosome mapping.</title>
        <authorList>
            <person name="Nishida H."/>
            <person name="Kondo S."/>
            <person name="Matsumoto T."/>
            <person name="Suzuki Y."/>
            <person name="Yoshikawa H."/>
            <person name="Taylor T.D."/>
            <person name="Sugiyama J."/>
        </authorList>
    </citation>
    <scope>NUCLEOTIDE SEQUENCE [LARGE SCALE GENOMIC DNA]</scope>
    <source>
        <strain evidence="8">CBS 9802 / IAM 14324 / JCM 22182 / KY 12970</strain>
    </source>
</reference>
<dbReference type="InterPro" id="IPR051924">
    <property type="entry name" value="GST_Kappa/NadH"/>
</dbReference>
<evidence type="ECO:0000256" key="5">
    <source>
        <dbReference type="PIRSR" id="PIRSR006386-1"/>
    </source>
</evidence>
<sequence length="224" mass="25545">MAKVQFLYDCVSPWSYIGLVLLRRYERLWQLQVDYRPVYLGGVMVAAGNKPPITVINKGIHMAHELSIIPGYVGLQLQMPNEFPINTIHVARLLRVIKDRKPQALLPATDRFFECIFDGKGREMEVTKAQNLPRLLSGIDGLDEEALKPLMEEAASAENKLRLKDEATEAVEENGAFGCPWFTIERDDGEKRNFFGSDRFEIIAHWLGKEYRGPFPEGRPDARL</sequence>
<evidence type="ECO:0000256" key="4">
    <source>
        <dbReference type="PIRNR" id="PIRNR006386"/>
    </source>
</evidence>
<dbReference type="GO" id="GO:0006749">
    <property type="term" value="P:glutathione metabolic process"/>
    <property type="evidence" value="ECO:0007669"/>
    <property type="project" value="TreeGrafter"/>
</dbReference>
<dbReference type="GO" id="GO:0005739">
    <property type="term" value="C:mitochondrion"/>
    <property type="evidence" value="ECO:0007669"/>
    <property type="project" value="TreeGrafter"/>
</dbReference>
<dbReference type="EMBL" id="BABT02000179">
    <property type="protein sequence ID" value="GAA99108.1"/>
    <property type="molecule type" value="Genomic_DNA"/>
</dbReference>
<dbReference type="Pfam" id="PF01323">
    <property type="entry name" value="DSBA"/>
    <property type="match status" value="1"/>
</dbReference>
<evidence type="ECO:0000256" key="2">
    <source>
        <dbReference type="ARBA" id="ARBA00022679"/>
    </source>
</evidence>
<dbReference type="PANTHER" id="PTHR42943">
    <property type="entry name" value="GLUTATHIONE S-TRANSFERASE KAPPA"/>
    <property type="match status" value="1"/>
</dbReference>
<dbReference type="AlphaFoldDB" id="G7E8E8"/>
<proteinExistence type="inferred from homology"/>
<evidence type="ECO:0000256" key="3">
    <source>
        <dbReference type="ARBA" id="ARBA00047960"/>
    </source>
</evidence>
<dbReference type="Gene3D" id="3.40.30.10">
    <property type="entry name" value="Glutaredoxin"/>
    <property type="match status" value="1"/>
</dbReference>
<comment type="similarity">
    <text evidence="1 4">Belongs to the GST superfamily. Kappa family.</text>
</comment>
<dbReference type="HOGENOM" id="CLU_069253_1_1_1"/>
<dbReference type="InterPro" id="IPR001853">
    <property type="entry name" value="DSBA-like_thioredoxin_dom"/>
</dbReference>
<dbReference type="OrthoDB" id="4664297at2759"/>
<dbReference type="GO" id="GO:0005777">
    <property type="term" value="C:peroxisome"/>
    <property type="evidence" value="ECO:0007669"/>
    <property type="project" value="TreeGrafter"/>
</dbReference>
<evidence type="ECO:0000256" key="1">
    <source>
        <dbReference type="ARBA" id="ARBA00006494"/>
    </source>
</evidence>
<gene>
    <name evidence="7" type="primary">Mo05797</name>
    <name evidence="7" type="ORF">E5Q_05797</name>
</gene>
<organism evidence="7 8">
    <name type="scientific">Mixia osmundae (strain CBS 9802 / IAM 14324 / JCM 22182 / KY 12970)</name>
    <dbReference type="NCBI Taxonomy" id="764103"/>
    <lineage>
        <taxon>Eukaryota</taxon>
        <taxon>Fungi</taxon>
        <taxon>Dikarya</taxon>
        <taxon>Basidiomycota</taxon>
        <taxon>Pucciniomycotina</taxon>
        <taxon>Mixiomycetes</taxon>
        <taxon>Mixiales</taxon>
        <taxon>Mixiaceae</taxon>
        <taxon>Mixia</taxon>
    </lineage>
</organism>
<dbReference type="InterPro" id="IPR014440">
    <property type="entry name" value="HCCAis_GSTk"/>
</dbReference>
<feature type="domain" description="DSBA-like thioredoxin" evidence="6">
    <location>
        <begin position="4"/>
        <end position="205"/>
    </location>
</feature>
<name>G7E8E8_MIXOS</name>
<evidence type="ECO:0000313" key="8">
    <source>
        <dbReference type="Proteomes" id="UP000009131"/>
    </source>
</evidence>
<comment type="catalytic activity">
    <reaction evidence="3 4">
        <text>RX + glutathione = an S-substituted glutathione + a halide anion + H(+)</text>
        <dbReference type="Rhea" id="RHEA:16437"/>
        <dbReference type="ChEBI" id="CHEBI:15378"/>
        <dbReference type="ChEBI" id="CHEBI:16042"/>
        <dbReference type="ChEBI" id="CHEBI:17792"/>
        <dbReference type="ChEBI" id="CHEBI:57925"/>
        <dbReference type="ChEBI" id="CHEBI:90779"/>
        <dbReference type="EC" id="2.5.1.18"/>
    </reaction>
</comment>
<dbReference type="eggNOG" id="ENOG502RH77">
    <property type="taxonomic scope" value="Eukaryota"/>
</dbReference>
<dbReference type="SUPFAM" id="SSF52833">
    <property type="entry name" value="Thioredoxin-like"/>
    <property type="match status" value="1"/>
</dbReference>
<dbReference type="InParanoid" id="G7E8E8"/>
<keyword evidence="2 4" id="KW-0808">Transferase</keyword>
<dbReference type="RefSeq" id="XP_014567840.1">
    <property type="nucleotide sequence ID" value="XM_014712354.1"/>
</dbReference>
<dbReference type="EC" id="2.5.1.18" evidence="4"/>
<dbReference type="InterPro" id="IPR036249">
    <property type="entry name" value="Thioredoxin-like_sf"/>
</dbReference>